<evidence type="ECO:0000256" key="5">
    <source>
        <dbReference type="ARBA" id="ARBA00023004"/>
    </source>
</evidence>
<dbReference type="PIRSF" id="PIRSF037420">
    <property type="entry name" value="PQQ_syn_pqqE"/>
    <property type="match status" value="1"/>
</dbReference>
<keyword evidence="4" id="KW-0479">Metal-binding</keyword>
<dbReference type="PANTHER" id="PTHR11228:SF7">
    <property type="entry name" value="PQQA PEPTIDE CYCLASE"/>
    <property type="match status" value="1"/>
</dbReference>
<dbReference type="PANTHER" id="PTHR11228">
    <property type="entry name" value="RADICAL SAM DOMAIN PROTEIN"/>
    <property type="match status" value="1"/>
</dbReference>
<dbReference type="InterPro" id="IPR058240">
    <property type="entry name" value="rSAM_sf"/>
</dbReference>
<dbReference type="InterPro" id="IPR007197">
    <property type="entry name" value="rSAM"/>
</dbReference>
<keyword evidence="3" id="KW-0949">S-adenosyl-L-methionine</keyword>
<dbReference type="RefSeq" id="WP_092362552.1">
    <property type="nucleotide sequence ID" value="NZ_CAKXUV010000065.1"/>
</dbReference>
<dbReference type="InterPro" id="IPR017200">
    <property type="entry name" value="PqqE-like"/>
</dbReference>
<dbReference type="Pfam" id="PF04055">
    <property type="entry name" value="Radical_SAM"/>
    <property type="match status" value="1"/>
</dbReference>
<gene>
    <name evidence="8" type="ORF">SAMN05216313_107100</name>
</gene>
<dbReference type="EMBL" id="FOIM01000007">
    <property type="protein sequence ID" value="SET50158.1"/>
    <property type="molecule type" value="Genomic_DNA"/>
</dbReference>
<dbReference type="AlphaFoldDB" id="A0A1I0EXB2"/>
<dbReference type="CDD" id="cd01335">
    <property type="entry name" value="Radical_SAM"/>
    <property type="match status" value="1"/>
</dbReference>
<dbReference type="InterPro" id="IPR050377">
    <property type="entry name" value="Radical_SAM_PqqE_MftC-like"/>
</dbReference>
<evidence type="ECO:0000256" key="6">
    <source>
        <dbReference type="ARBA" id="ARBA00023014"/>
    </source>
</evidence>
<evidence type="ECO:0000259" key="7">
    <source>
        <dbReference type="PROSITE" id="PS51918"/>
    </source>
</evidence>
<keyword evidence="9" id="KW-1185">Reference proteome</keyword>
<keyword evidence="6" id="KW-0411">Iron-sulfur</keyword>
<name>A0A1I0EXB2_9FIRM</name>
<dbReference type="NCBIfam" id="TIGR04085">
    <property type="entry name" value="rSAM_more_4Fe4S"/>
    <property type="match status" value="1"/>
</dbReference>
<evidence type="ECO:0000256" key="3">
    <source>
        <dbReference type="ARBA" id="ARBA00022691"/>
    </source>
</evidence>
<keyword evidence="2" id="KW-0004">4Fe-4S</keyword>
<dbReference type="Gene3D" id="3.20.20.70">
    <property type="entry name" value="Aldolase class I"/>
    <property type="match status" value="1"/>
</dbReference>
<dbReference type="SUPFAM" id="SSF102114">
    <property type="entry name" value="Radical SAM enzymes"/>
    <property type="match status" value="1"/>
</dbReference>
<dbReference type="SMART" id="SM00729">
    <property type="entry name" value="Elp3"/>
    <property type="match status" value="1"/>
</dbReference>
<sequence length="348" mass="38510">MYRLKACVWELTRACTLQCIHCGSQAGVCRENELKEQEALNIAGQLVDLGCKNVTLIGGEVTLCAYWSRLARYFSENGVSCCIVTNGYRKTEQDFAAIRESGIVSAALSMDGMESLHNQIRGRGDAFAEAERFIRNLRDTGVPLTTVTTITQKCVGQLEELYRWVKRNGVRTWQWQQVSPMGNAGGQAALALRPEDVSRIFDIYGKLSAFRGRPPIVLADNLGYYARRAGRILQPFDGCAAGLSAVGIDSVGNVRGCESLYDDAFIEGNLREQSLKEIWESPESFAYNRRFTPEFLEGKCLGCDEGAVCAGGCRSFNAFHGALYENVNCVKEDEHGSEKMQPWSPVYG</sequence>
<evidence type="ECO:0000256" key="1">
    <source>
        <dbReference type="ARBA" id="ARBA00001966"/>
    </source>
</evidence>
<feature type="domain" description="Radical SAM core" evidence="7">
    <location>
        <begin position="1"/>
        <end position="211"/>
    </location>
</feature>
<dbReference type="InterPro" id="IPR006638">
    <property type="entry name" value="Elp3/MiaA/NifB-like_rSAM"/>
</dbReference>
<dbReference type="SFLD" id="SFLDS00029">
    <property type="entry name" value="Radical_SAM"/>
    <property type="match status" value="1"/>
</dbReference>
<evidence type="ECO:0000313" key="8">
    <source>
        <dbReference type="EMBL" id="SET50158.1"/>
    </source>
</evidence>
<comment type="cofactor">
    <cofactor evidence="1">
        <name>[4Fe-4S] cluster</name>
        <dbReference type="ChEBI" id="CHEBI:49883"/>
    </cofactor>
</comment>
<accession>A0A1I0EXB2</accession>
<protein>
    <submittedName>
        <fullName evidence="8">Radical SAM additional 4Fe4S-binding SPASM domain-containing protein</fullName>
    </submittedName>
</protein>
<dbReference type="Proteomes" id="UP000198508">
    <property type="component" value="Unassembled WGS sequence"/>
</dbReference>
<dbReference type="InterPro" id="IPR023885">
    <property type="entry name" value="4Fe4S-binding_SPASM_dom"/>
</dbReference>
<evidence type="ECO:0000256" key="4">
    <source>
        <dbReference type="ARBA" id="ARBA00022723"/>
    </source>
</evidence>
<reference evidence="9" key="1">
    <citation type="submission" date="2016-10" db="EMBL/GenBank/DDBJ databases">
        <authorList>
            <person name="Varghese N."/>
            <person name="Submissions S."/>
        </authorList>
    </citation>
    <scope>NUCLEOTIDE SEQUENCE [LARGE SCALE GENOMIC DNA]</scope>
    <source>
        <strain evidence="9">NLAE-zl-G277</strain>
    </source>
</reference>
<dbReference type="GeneID" id="93280919"/>
<dbReference type="Pfam" id="PF13186">
    <property type="entry name" value="SPASM"/>
    <property type="match status" value="1"/>
</dbReference>
<dbReference type="GO" id="GO:0003824">
    <property type="term" value="F:catalytic activity"/>
    <property type="evidence" value="ECO:0007669"/>
    <property type="project" value="InterPro"/>
</dbReference>
<proteinExistence type="predicted"/>
<dbReference type="InterPro" id="IPR013785">
    <property type="entry name" value="Aldolase_TIM"/>
</dbReference>
<dbReference type="STRING" id="460384.SAMN05216313_107100"/>
<dbReference type="GO" id="GO:0046872">
    <property type="term" value="F:metal ion binding"/>
    <property type="evidence" value="ECO:0007669"/>
    <property type="project" value="UniProtKB-KW"/>
</dbReference>
<evidence type="ECO:0000313" key="9">
    <source>
        <dbReference type="Proteomes" id="UP000198508"/>
    </source>
</evidence>
<keyword evidence="5" id="KW-0408">Iron</keyword>
<dbReference type="GO" id="GO:0051539">
    <property type="term" value="F:4 iron, 4 sulfur cluster binding"/>
    <property type="evidence" value="ECO:0007669"/>
    <property type="project" value="UniProtKB-KW"/>
</dbReference>
<evidence type="ECO:0000256" key="2">
    <source>
        <dbReference type="ARBA" id="ARBA00022485"/>
    </source>
</evidence>
<dbReference type="SFLD" id="SFLDG01386">
    <property type="entry name" value="main_SPASM_domain-containing"/>
    <property type="match status" value="1"/>
</dbReference>
<dbReference type="PROSITE" id="PS51918">
    <property type="entry name" value="RADICAL_SAM"/>
    <property type="match status" value="1"/>
</dbReference>
<dbReference type="SFLD" id="SFLDG01067">
    <property type="entry name" value="SPASM/twitch_domain_containing"/>
    <property type="match status" value="1"/>
</dbReference>
<organism evidence="8 9">
    <name type="scientific">Enterocloster lavalensis</name>
    <dbReference type="NCBI Taxonomy" id="460384"/>
    <lineage>
        <taxon>Bacteria</taxon>
        <taxon>Bacillati</taxon>
        <taxon>Bacillota</taxon>
        <taxon>Clostridia</taxon>
        <taxon>Lachnospirales</taxon>
        <taxon>Lachnospiraceae</taxon>
        <taxon>Enterocloster</taxon>
    </lineage>
</organism>